<organism evidence="1 2">
    <name type="scientific">Cirrhinus molitorella</name>
    <name type="common">mud carp</name>
    <dbReference type="NCBI Taxonomy" id="172907"/>
    <lineage>
        <taxon>Eukaryota</taxon>
        <taxon>Metazoa</taxon>
        <taxon>Chordata</taxon>
        <taxon>Craniata</taxon>
        <taxon>Vertebrata</taxon>
        <taxon>Euteleostomi</taxon>
        <taxon>Actinopterygii</taxon>
        <taxon>Neopterygii</taxon>
        <taxon>Teleostei</taxon>
        <taxon>Ostariophysi</taxon>
        <taxon>Cypriniformes</taxon>
        <taxon>Cyprinidae</taxon>
        <taxon>Labeoninae</taxon>
        <taxon>Labeonini</taxon>
        <taxon>Cirrhinus</taxon>
    </lineage>
</organism>
<accession>A0ABR3NDL8</accession>
<evidence type="ECO:0000313" key="1">
    <source>
        <dbReference type="EMBL" id="KAL1275053.1"/>
    </source>
</evidence>
<name>A0ABR3NDL8_9TELE</name>
<dbReference type="Proteomes" id="UP001558613">
    <property type="component" value="Unassembled WGS sequence"/>
</dbReference>
<protein>
    <submittedName>
        <fullName evidence="1">Uncharacterized protein</fullName>
    </submittedName>
</protein>
<evidence type="ECO:0000313" key="2">
    <source>
        <dbReference type="Proteomes" id="UP001558613"/>
    </source>
</evidence>
<sequence length="94" mass="10612">MTEGWKKETRIKGGDERGRAQRGVFLICRVSQQEDEMLRDLSGLGGHSCGVFAGWKKKKKKNGLTFSFSHSFLNLSNRAFKIHQEPCNEIAGLQ</sequence>
<proteinExistence type="predicted"/>
<reference evidence="1 2" key="1">
    <citation type="submission" date="2023-09" db="EMBL/GenBank/DDBJ databases">
        <authorList>
            <person name="Wang M."/>
        </authorList>
    </citation>
    <scope>NUCLEOTIDE SEQUENCE [LARGE SCALE GENOMIC DNA]</scope>
    <source>
        <strain evidence="1">GT-2023</strain>
        <tissue evidence="1">Liver</tissue>
    </source>
</reference>
<keyword evidence="2" id="KW-1185">Reference proteome</keyword>
<comment type="caution">
    <text evidence="1">The sequence shown here is derived from an EMBL/GenBank/DDBJ whole genome shotgun (WGS) entry which is preliminary data.</text>
</comment>
<dbReference type="EMBL" id="JAYMGO010000005">
    <property type="protein sequence ID" value="KAL1275053.1"/>
    <property type="molecule type" value="Genomic_DNA"/>
</dbReference>
<gene>
    <name evidence="1" type="ORF">QQF64_027867</name>
</gene>